<dbReference type="EMBL" id="MCFC01000008">
    <property type="protein sequence ID" value="ORY32790.1"/>
    <property type="molecule type" value="Genomic_DNA"/>
</dbReference>
<evidence type="ECO:0000313" key="1">
    <source>
        <dbReference type="EMBL" id="ORY32790.1"/>
    </source>
</evidence>
<name>A0A1Y2BE19_9TREE</name>
<organism evidence="1 2">
    <name type="scientific">Naematelia encephala</name>
    <dbReference type="NCBI Taxonomy" id="71784"/>
    <lineage>
        <taxon>Eukaryota</taxon>
        <taxon>Fungi</taxon>
        <taxon>Dikarya</taxon>
        <taxon>Basidiomycota</taxon>
        <taxon>Agaricomycotina</taxon>
        <taxon>Tremellomycetes</taxon>
        <taxon>Tremellales</taxon>
        <taxon>Naemateliaceae</taxon>
        <taxon>Naematelia</taxon>
    </lineage>
</organism>
<keyword evidence="2" id="KW-1185">Reference proteome</keyword>
<dbReference type="InParanoid" id="A0A1Y2BE19"/>
<protein>
    <submittedName>
        <fullName evidence="1">Uncharacterized protein</fullName>
    </submittedName>
</protein>
<gene>
    <name evidence="1" type="ORF">BCR39DRAFT_521573</name>
</gene>
<sequence>MIIGGATQAIIFPLSQCVVPDGIDGPVHLFITNSSTPLSTNIVGQDTSSIIAGQLSFESGNIISS</sequence>
<comment type="caution">
    <text evidence="1">The sequence shown here is derived from an EMBL/GenBank/DDBJ whole genome shotgun (WGS) entry which is preliminary data.</text>
</comment>
<dbReference type="OrthoDB" id="1001765at2759"/>
<accession>A0A1Y2BE19</accession>
<dbReference type="AlphaFoldDB" id="A0A1Y2BE19"/>
<proteinExistence type="predicted"/>
<reference evidence="1 2" key="1">
    <citation type="submission" date="2016-07" db="EMBL/GenBank/DDBJ databases">
        <title>Pervasive Adenine N6-methylation of Active Genes in Fungi.</title>
        <authorList>
            <consortium name="DOE Joint Genome Institute"/>
            <person name="Mondo S.J."/>
            <person name="Dannebaum R.O."/>
            <person name="Kuo R.C."/>
            <person name="Labutti K."/>
            <person name="Haridas S."/>
            <person name="Kuo A."/>
            <person name="Salamov A."/>
            <person name="Ahrendt S.R."/>
            <person name="Lipzen A."/>
            <person name="Sullivan W."/>
            <person name="Andreopoulos W.B."/>
            <person name="Clum A."/>
            <person name="Lindquist E."/>
            <person name="Daum C."/>
            <person name="Ramamoorthy G.K."/>
            <person name="Gryganskyi A."/>
            <person name="Culley D."/>
            <person name="Magnuson J.K."/>
            <person name="James T.Y."/>
            <person name="O'Malley M.A."/>
            <person name="Stajich J.E."/>
            <person name="Spatafora J.W."/>
            <person name="Visel A."/>
            <person name="Grigoriev I.V."/>
        </authorList>
    </citation>
    <scope>NUCLEOTIDE SEQUENCE [LARGE SCALE GENOMIC DNA]</scope>
    <source>
        <strain evidence="1 2">68-887.2</strain>
    </source>
</reference>
<evidence type="ECO:0000313" key="2">
    <source>
        <dbReference type="Proteomes" id="UP000193986"/>
    </source>
</evidence>
<dbReference type="Proteomes" id="UP000193986">
    <property type="component" value="Unassembled WGS sequence"/>
</dbReference>